<dbReference type="RefSeq" id="WP_008992660.1">
    <property type="nucleotide sequence ID" value="NZ_AMSG01000032.1"/>
</dbReference>
<dbReference type="PROSITE" id="PS51898">
    <property type="entry name" value="TYR_RECOMBINASE"/>
    <property type="match status" value="1"/>
</dbReference>
<keyword evidence="2" id="KW-0238">DNA-binding</keyword>
<dbReference type="Pfam" id="PF00589">
    <property type="entry name" value="Phage_integrase"/>
    <property type="match status" value="1"/>
</dbReference>
<evidence type="ECO:0000256" key="3">
    <source>
        <dbReference type="ARBA" id="ARBA00023172"/>
    </source>
</evidence>
<reference evidence="5 6" key="1">
    <citation type="journal article" date="2012" name="J. Bacteriol.">
        <title>Genome Sequence of Galbibacter marinum Type Strain ck-I2-15.</title>
        <authorList>
            <person name="Lai Q."/>
            <person name="Li C."/>
            <person name="Shao Z."/>
        </authorList>
    </citation>
    <scope>NUCLEOTIDE SEQUENCE [LARGE SCALE GENOMIC DNA]</scope>
    <source>
        <strain evidence="6">ck-I2-15</strain>
    </source>
</reference>
<organism evidence="5 6">
    <name type="scientific">Galbibacter marinus</name>
    <dbReference type="NCBI Taxonomy" id="555500"/>
    <lineage>
        <taxon>Bacteria</taxon>
        <taxon>Pseudomonadati</taxon>
        <taxon>Bacteroidota</taxon>
        <taxon>Flavobacteriia</taxon>
        <taxon>Flavobacteriales</taxon>
        <taxon>Flavobacteriaceae</taxon>
        <taxon>Galbibacter</taxon>
    </lineage>
</organism>
<dbReference type="GO" id="GO:0006310">
    <property type="term" value="P:DNA recombination"/>
    <property type="evidence" value="ECO:0007669"/>
    <property type="project" value="UniProtKB-KW"/>
</dbReference>
<comment type="similarity">
    <text evidence="1">Belongs to the 'phage' integrase family.</text>
</comment>
<dbReference type="InterPro" id="IPR050090">
    <property type="entry name" value="Tyrosine_recombinase_XerCD"/>
</dbReference>
<dbReference type="Pfam" id="PF13102">
    <property type="entry name" value="Phage_int_SAM_5"/>
    <property type="match status" value="1"/>
</dbReference>
<dbReference type="PANTHER" id="PTHR30349:SF64">
    <property type="entry name" value="PROPHAGE INTEGRASE INTD-RELATED"/>
    <property type="match status" value="1"/>
</dbReference>
<dbReference type="InterPro" id="IPR013762">
    <property type="entry name" value="Integrase-like_cat_sf"/>
</dbReference>
<dbReference type="InterPro" id="IPR035386">
    <property type="entry name" value="Arm-DNA-bind_5"/>
</dbReference>
<dbReference type="Pfam" id="PF17293">
    <property type="entry name" value="Arm-DNA-bind_5"/>
    <property type="match status" value="1"/>
</dbReference>
<dbReference type="GO" id="GO:0003677">
    <property type="term" value="F:DNA binding"/>
    <property type="evidence" value="ECO:0007669"/>
    <property type="project" value="UniProtKB-KW"/>
</dbReference>
<dbReference type="InterPro" id="IPR010998">
    <property type="entry name" value="Integrase_recombinase_N"/>
</dbReference>
<dbReference type="PATRIC" id="fig|555500.3.peg.2912"/>
<dbReference type="CDD" id="cd01185">
    <property type="entry name" value="INTN1_C_like"/>
    <property type="match status" value="1"/>
</dbReference>
<proteinExistence type="inferred from homology"/>
<accession>K2PZL6</accession>
<keyword evidence="6" id="KW-1185">Reference proteome</keyword>
<dbReference type="InterPro" id="IPR002104">
    <property type="entry name" value="Integrase_catalytic"/>
</dbReference>
<dbReference type="OrthoDB" id="892893at2"/>
<evidence type="ECO:0000256" key="1">
    <source>
        <dbReference type="ARBA" id="ARBA00008857"/>
    </source>
</evidence>
<evidence type="ECO:0000313" key="5">
    <source>
        <dbReference type="EMBL" id="EKF54076.1"/>
    </source>
</evidence>
<protein>
    <submittedName>
        <fullName evidence="5">Integrase family protein</fullName>
    </submittedName>
</protein>
<dbReference type="eggNOG" id="COG0582">
    <property type="taxonomic scope" value="Bacteria"/>
</dbReference>
<dbReference type="GO" id="GO:0015074">
    <property type="term" value="P:DNA integration"/>
    <property type="evidence" value="ECO:0007669"/>
    <property type="project" value="InterPro"/>
</dbReference>
<dbReference type="AlphaFoldDB" id="K2PZL6"/>
<evidence type="ECO:0000256" key="2">
    <source>
        <dbReference type="ARBA" id="ARBA00023125"/>
    </source>
</evidence>
<gene>
    <name evidence="5" type="ORF">I215_14139</name>
</gene>
<dbReference type="InterPro" id="IPR011010">
    <property type="entry name" value="DNA_brk_join_enz"/>
</dbReference>
<evidence type="ECO:0000259" key="4">
    <source>
        <dbReference type="PROSITE" id="PS51898"/>
    </source>
</evidence>
<comment type="caution">
    <text evidence="5">The sequence shown here is derived from an EMBL/GenBank/DDBJ whole genome shotgun (WGS) entry which is preliminary data.</text>
</comment>
<dbReference type="Proteomes" id="UP000007364">
    <property type="component" value="Unassembled WGS sequence"/>
</dbReference>
<dbReference type="InterPro" id="IPR025269">
    <property type="entry name" value="SAM-like_dom"/>
</dbReference>
<evidence type="ECO:0000313" key="6">
    <source>
        <dbReference type="Proteomes" id="UP000007364"/>
    </source>
</evidence>
<dbReference type="STRING" id="555500.I215_14139"/>
<keyword evidence="3" id="KW-0233">DNA recombination</keyword>
<feature type="domain" description="Tyr recombinase" evidence="4">
    <location>
        <begin position="221"/>
        <end position="398"/>
    </location>
</feature>
<dbReference type="EMBL" id="AMSG01000032">
    <property type="protein sequence ID" value="EKF54076.1"/>
    <property type="molecule type" value="Genomic_DNA"/>
</dbReference>
<sequence>MKNTFNVYFFLKTSGRKSNGQFPIYARVNINGKRADISTKRSTKIENWCRASGRLNSKTSNARSTNKYLDNVYAKILDAHKQLHMENGLITAQAVKSRYLGSDKKVTSLGDLIEYHSQYELPKLEKGTVKNYSATIKYLFRFIKNHFQGDDIKLQFIDYPFLVHFENYLRNCPPLRASQPLHHNGIMKHMERFQKFMNIATKFGYVRTNPFNLYELKFKPYESDFLELQELDRLKKLEIPEEGLRIVRDLFVFACYTGLAYIEVKLIKDKDIVVGVDGEDWINVRRKKTNTPVKVPLLKEAKRIIELYSIHPDIKNTSSLLPVYSNQKVNQYLKVIAQKAEIKKHLTFHVARHTFATTITLLNNVPLETVSKLLGHTKLSTTQRYARVVEKKISSDMNKLRGILNNAQSTTMVKATDYPHLKVIQ</sequence>
<dbReference type="Gene3D" id="1.10.150.130">
    <property type="match status" value="1"/>
</dbReference>
<name>K2PZL6_9FLAO</name>
<dbReference type="PANTHER" id="PTHR30349">
    <property type="entry name" value="PHAGE INTEGRASE-RELATED"/>
    <property type="match status" value="1"/>
</dbReference>
<dbReference type="Gene3D" id="1.10.443.10">
    <property type="entry name" value="Intergrase catalytic core"/>
    <property type="match status" value="1"/>
</dbReference>
<dbReference type="SUPFAM" id="SSF56349">
    <property type="entry name" value="DNA breaking-rejoining enzymes"/>
    <property type="match status" value="1"/>
</dbReference>